<dbReference type="EMBL" id="FZTC01000034">
    <property type="protein sequence ID" value="SNU37605.1"/>
    <property type="molecule type" value="Genomic_DNA"/>
</dbReference>
<accession>A0A285B9P1</accession>
<dbReference type="AlphaFoldDB" id="A0A285B9P1"/>
<gene>
    <name evidence="1" type="ORF">KOSB73_40151</name>
</gene>
<sequence>MLAFADVLDQADYVSRCRDGLYQAVALRLADELVIGDALSDERRRVLLTPGHYLGNWSLRLHSLRKKVA</sequence>
<evidence type="ECO:0000313" key="1">
    <source>
        <dbReference type="EMBL" id="SNU37605.1"/>
    </source>
</evidence>
<reference evidence="2" key="1">
    <citation type="submission" date="2017-08" db="EMBL/GenBank/DDBJ databases">
        <authorList>
            <person name="Brisse S."/>
        </authorList>
    </citation>
    <scope>NUCLEOTIDE SEQUENCE [LARGE SCALE GENOMIC DNA]</scope>
    <source>
        <strain evidence="2">06D021</strain>
    </source>
</reference>
<dbReference type="Proteomes" id="UP000220639">
    <property type="component" value="Unassembled WGS sequence"/>
</dbReference>
<evidence type="ECO:0000313" key="2">
    <source>
        <dbReference type="Proteomes" id="UP000220639"/>
    </source>
</evidence>
<proteinExistence type="predicted"/>
<protein>
    <submittedName>
        <fullName evidence="1">Uncharacterized protein</fullName>
    </submittedName>
</protein>
<name>A0A285B9P1_9ENTR</name>
<dbReference type="RefSeq" id="WP_415824416.1">
    <property type="nucleotide sequence ID" value="NZ_CBCSJA010000035.1"/>
</dbReference>
<organism evidence="1 2">
    <name type="scientific">Klebsiella grimontii</name>
    <dbReference type="NCBI Taxonomy" id="2058152"/>
    <lineage>
        <taxon>Bacteria</taxon>
        <taxon>Pseudomonadati</taxon>
        <taxon>Pseudomonadota</taxon>
        <taxon>Gammaproteobacteria</taxon>
        <taxon>Enterobacterales</taxon>
        <taxon>Enterobacteriaceae</taxon>
        <taxon>Klebsiella/Raoultella group</taxon>
        <taxon>Klebsiella</taxon>
    </lineage>
</organism>